<keyword evidence="3" id="KW-1185">Reference proteome</keyword>
<sequence>MKKKKTPLRKCVVTQEMKDKRSLIRVVRTPEKEVVVDRTSKKSGRGAYVTASLEVIDEAEKKNVLSRHLNVMVPANIYEELRQIVREQSEGTSS</sequence>
<dbReference type="Proteomes" id="UP000551878">
    <property type="component" value="Unassembled WGS sequence"/>
</dbReference>
<proteinExistence type="predicted"/>
<evidence type="ECO:0000313" key="3">
    <source>
        <dbReference type="Proteomes" id="UP000551878"/>
    </source>
</evidence>
<organism evidence="2 3">
    <name type="scientific">Texcoconibacillus texcoconensis</name>
    <dbReference type="NCBI Taxonomy" id="1095777"/>
    <lineage>
        <taxon>Bacteria</taxon>
        <taxon>Bacillati</taxon>
        <taxon>Bacillota</taxon>
        <taxon>Bacilli</taxon>
        <taxon>Bacillales</taxon>
        <taxon>Bacillaceae</taxon>
        <taxon>Texcoconibacillus</taxon>
    </lineage>
</organism>
<evidence type="ECO:0000313" key="2">
    <source>
        <dbReference type="EMBL" id="MBB5172036.1"/>
    </source>
</evidence>
<reference evidence="2 3" key="1">
    <citation type="submission" date="2020-08" db="EMBL/GenBank/DDBJ databases">
        <title>Genomic Encyclopedia of Type Strains, Phase IV (KMG-IV): sequencing the most valuable type-strain genomes for metagenomic binning, comparative biology and taxonomic classification.</title>
        <authorList>
            <person name="Goeker M."/>
        </authorList>
    </citation>
    <scope>NUCLEOTIDE SEQUENCE [LARGE SCALE GENOMIC DNA]</scope>
    <source>
        <strain evidence="2 3">DSM 24696</strain>
    </source>
</reference>
<comment type="caution">
    <text evidence="2">The sequence shown here is derived from an EMBL/GenBank/DDBJ whole genome shotgun (WGS) entry which is preliminary data.</text>
</comment>
<protein>
    <recommendedName>
        <fullName evidence="1">YlxR domain-containing protein</fullName>
    </recommendedName>
</protein>
<accession>A0A840QKH9</accession>
<dbReference type="NCBIfam" id="NF047356">
    <property type="entry name" value="RNA_bind_RnpM"/>
    <property type="match status" value="1"/>
</dbReference>
<dbReference type="InterPro" id="IPR007393">
    <property type="entry name" value="YlxR_dom"/>
</dbReference>
<dbReference type="Pfam" id="PF04296">
    <property type="entry name" value="YlxR"/>
    <property type="match status" value="1"/>
</dbReference>
<dbReference type="RefSeq" id="WP_184662517.1">
    <property type="nucleotide sequence ID" value="NZ_JACHHB010000001.1"/>
</dbReference>
<evidence type="ECO:0000259" key="1">
    <source>
        <dbReference type="Pfam" id="PF04296"/>
    </source>
</evidence>
<dbReference type="PANTHER" id="PTHR34215:SF1">
    <property type="entry name" value="YLXR DOMAIN-CONTAINING PROTEIN"/>
    <property type="match status" value="1"/>
</dbReference>
<dbReference type="InterPro" id="IPR037465">
    <property type="entry name" value="YlxR"/>
</dbReference>
<dbReference type="PANTHER" id="PTHR34215">
    <property type="entry name" value="BLL0784 PROTEIN"/>
    <property type="match status" value="1"/>
</dbReference>
<feature type="domain" description="YlxR" evidence="1">
    <location>
        <begin position="9"/>
        <end position="83"/>
    </location>
</feature>
<dbReference type="EMBL" id="JACHHB010000001">
    <property type="protein sequence ID" value="MBB5172036.1"/>
    <property type="molecule type" value="Genomic_DNA"/>
</dbReference>
<dbReference type="InterPro" id="IPR035931">
    <property type="entry name" value="YlxR-like_sf"/>
</dbReference>
<dbReference type="Gene3D" id="3.30.1230.10">
    <property type="entry name" value="YlxR-like"/>
    <property type="match status" value="1"/>
</dbReference>
<dbReference type="CDD" id="cd00279">
    <property type="entry name" value="YlxR"/>
    <property type="match status" value="1"/>
</dbReference>
<gene>
    <name evidence="2" type="ORF">HNQ41_000176</name>
</gene>
<dbReference type="AlphaFoldDB" id="A0A840QKH9"/>
<dbReference type="SUPFAM" id="SSF64376">
    <property type="entry name" value="YlxR-like"/>
    <property type="match status" value="1"/>
</dbReference>
<name>A0A840QKH9_9BACI</name>